<dbReference type="GO" id="GO:0000785">
    <property type="term" value="C:chromatin"/>
    <property type="evidence" value="ECO:0007669"/>
    <property type="project" value="TreeGrafter"/>
</dbReference>
<dbReference type="Proteomes" id="UP000738349">
    <property type="component" value="Unassembled WGS sequence"/>
</dbReference>
<proteinExistence type="predicted"/>
<keyword evidence="9" id="KW-1185">Reference proteome</keyword>
<keyword evidence="3" id="KW-0677">Repeat</keyword>
<dbReference type="GO" id="GO:0005634">
    <property type="term" value="C:nucleus"/>
    <property type="evidence" value="ECO:0007669"/>
    <property type="project" value="UniProtKB-SubCell"/>
</dbReference>
<dbReference type="InterPro" id="IPR051059">
    <property type="entry name" value="VerF-like"/>
</dbReference>
<dbReference type="AlphaFoldDB" id="A0A9P9DC87"/>
<comment type="caution">
    <text evidence="8">The sequence shown here is derived from an EMBL/GenBank/DDBJ whole genome shotgun (WGS) entry which is preliminary data.</text>
</comment>
<dbReference type="GO" id="GO:0000981">
    <property type="term" value="F:DNA-binding transcription factor activity, RNA polymerase II-specific"/>
    <property type="evidence" value="ECO:0007669"/>
    <property type="project" value="InterPro"/>
</dbReference>
<dbReference type="PANTHER" id="PTHR40626">
    <property type="entry name" value="MIP31509P"/>
    <property type="match status" value="1"/>
</dbReference>
<dbReference type="GO" id="GO:0006351">
    <property type="term" value="P:DNA-templated transcription"/>
    <property type="evidence" value="ECO:0007669"/>
    <property type="project" value="InterPro"/>
</dbReference>
<evidence type="ECO:0000313" key="9">
    <source>
        <dbReference type="Proteomes" id="UP000738349"/>
    </source>
</evidence>
<reference evidence="8" key="1">
    <citation type="journal article" date="2021" name="Nat. Commun.">
        <title>Genetic determinants of endophytism in the Arabidopsis root mycobiome.</title>
        <authorList>
            <person name="Mesny F."/>
            <person name="Miyauchi S."/>
            <person name="Thiergart T."/>
            <person name="Pickel B."/>
            <person name="Atanasova L."/>
            <person name="Karlsson M."/>
            <person name="Huettel B."/>
            <person name="Barry K.W."/>
            <person name="Haridas S."/>
            <person name="Chen C."/>
            <person name="Bauer D."/>
            <person name="Andreopoulos W."/>
            <person name="Pangilinan J."/>
            <person name="LaButti K."/>
            <person name="Riley R."/>
            <person name="Lipzen A."/>
            <person name="Clum A."/>
            <person name="Drula E."/>
            <person name="Henrissat B."/>
            <person name="Kohler A."/>
            <person name="Grigoriev I.V."/>
            <person name="Martin F.M."/>
            <person name="Hacquard S."/>
        </authorList>
    </citation>
    <scope>NUCLEOTIDE SEQUENCE</scope>
    <source>
        <strain evidence="8">MPI-CAGE-AT-0147</strain>
    </source>
</reference>
<evidence type="ECO:0000313" key="8">
    <source>
        <dbReference type="EMBL" id="KAH7116307.1"/>
    </source>
</evidence>
<evidence type="ECO:0000256" key="2">
    <source>
        <dbReference type="ARBA" id="ARBA00022723"/>
    </source>
</evidence>
<dbReference type="Pfam" id="PF04082">
    <property type="entry name" value="Fungal_trans"/>
    <property type="match status" value="1"/>
</dbReference>
<keyword evidence="2" id="KW-0479">Metal-binding</keyword>
<dbReference type="OrthoDB" id="3945418at2759"/>
<organism evidence="8 9">
    <name type="scientific">Dactylonectria macrodidyma</name>
    <dbReference type="NCBI Taxonomy" id="307937"/>
    <lineage>
        <taxon>Eukaryota</taxon>
        <taxon>Fungi</taxon>
        <taxon>Dikarya</taxon>
        <taxon>Ascomycota</taxon>
        <taxon>Pezizomycotina</taxon>
        <taxon>Sordariomycetes</taxon>
        <taxon>Hypocreomycetidae</taxon>
        <taxon>Hypocreales</taxon>
        <taxon>Nectriaceae</taxon>
        <taxon>Dactylonectria</taxon>
    </lineage>
</organism>
<accession>A0A9P9DC87</accession>
<dbReference type="EMBL" id="JAGMUV010000029">
    <property type="protein sequence ID" value="KAH7116307.1"/>
    <property type="molecule type" value="Genomic_DNA"/>
</dbReference>
<keyword evidence="5" id="KW-0862">Zinc</keyword>
<evidence type="ECO:0000256" key="3">
    <source>
        <dbReference type="ARBA" id="ARBA00022737"/>
    </source>
</evidence>
<dbReference type="GO" id="GO:0008270">
    <property type="term" value="F:zinc ion binding"/>
    <property type="evidence" value="ECO:0007669"/>
    <property type="project" value="UniProtKB-KW"/>
</dbReference>
<name>A0A9P9DC87_9HYPO</name>
<comment type="subcellular location">
    <subcellularLocation>
        <location evidence="1">Nucleus</location>
    </subcellularLocation>
</comment>
<evidence type="ECO:0000256" key="6">
    <source>
        <dbReference type="ARBA" id="ARBA00023242"/>
    </source>
</evidence>
<dbReference type="InterPro" id="IPR007219">
    <property type="entry name" value="XnlR_reg_dom"/>
</dbReference>
<keyword evidence="4" id="KW-0863">Zinc-finger</keyword>
<dbReference type="PANTHER" id="PTHR40626:SF3">
    <property type="entry name" value="TRANSCRIPTION FACTOR WITH C2H2 AND ZN(2)-CYS(6) DNA BINDING DOMAIN (EUROFUNG)-RELATED"/>
    <property type="match status" value="1"/>
</dbReference>
<feature type="domain" description="Xylanolytic transcriptional activator regulatory" evidence="7">
    <location>
        <begin position="106"/>
        <end position="300"/>
    </location>
</feature>
<keyword evidence="6" id="KW-0539">Nucleus</keyword>
<evidence type="ECO:0000256" key="1">
    <source>
        <dbReference type="ARBA" id="ARBA00004123"/>
    </source>
</evidence>
<dbReference type="GO" id="GO:0000978">
    <property type="term" value="F:RNA polymerase II cis-regulatory region sequence-specific DNA binding"/>
    <property type="evidence" value="ECO:0007669"/>
    <property type="project" value="InterPro"/>
</dbReference>
<gene>
    <name evidence="8" type="ORF">EDB81DRAFT_701899</name>
</gene>
<sequence length="491" mass="56267">MIARPPSPATRPSSIGPVRLDFLEKFTSTHGMASSFDCGSSRDRKRIMLALAPAPSPAQLSTPERNWNAVSHGSELPSITTGWTPLTMMLCYRFFSPSNLDKYLVSFWSFWHPNWPVFHKPTFDPVDYPARLLASMALIGACLVTDDCDHGQSLFWIAAVEEWVLSDPSFSETPIPESHGELDEPQVRSRLNALRAAYCLVLVQSWEGSGSQKLRARRSRFTQVVAVARSFGPSILTHGDLNKYTWVNDLHRNWRIFILKEELIRTVTFVFLLDLGYVIFNNTPPRMMMSELDIGLACPEPCFQAVDAEAWLFSAKAWSETYLGQRQPSMSTIMEVVMKHVPSSEEWKILKQMTSLNFFTVASAFYSLIFHHHGGPSSWNQATLIRHSLRNWRQAWLSREPMGSLQELEHAMLFEGWRKIGFMRYAMEFWYLGCIVYKRTEYTLGSRCNSRQGPRGSFNKGFLESYDNSDMEQVHELIVEFHEMNLGMDIL</sequence>
<evidence type="ECO:0000256" key="4">
    <source>
        <dbReference type="ARBA" id="ARBA00022771"/>
    </source>
</evidence>
<protein>
    <recommendedName>
        <fullName evidence="7">Xylanolytic transcriptional activator regulatory domain-containing protein</fullName>
    </recommendedName>
</protein>
<evidence type="ECO:0000256" key="5">
    <source>
        <dbReference type="ARBA" id="ARBA00022833"/>
    </source>
</evidence>
<evidence type="ECO:0000259" key="7">
    <source>
        <dbReference type="Pfam" id="PF04082"/>
    </source>
</evidence>